<dbReference type="Proteomes" id="UP000627521">
    <property type="component" value="Unassembled WGS sequence"/>
</dbReference>
<protein>
    <submittedName>
        <fullName evidence="16">Choice-of-anchor J domain-containing protein</fullName>
    </submittedName>
</protein>
<keyword evidence="17" id="KW-1185">Reference proteome</keyword>
<dbReference type="CDD" id="cd04275">
    <property type="entry name" value="ZnMc_pappalysin_like"/>
    <property type="match status" value="1"/>
</dbReference>
<feature type="domain" description="Cleaved adhesin" evidence="14">
    <location>
        <begin position="593"/>
        <end position="712"/>
    </location>
</feature>
<keyword evidence="10" id="KW-1015">Disulfide bond</keyword>
<dbReference type="InterPro" id="IPR038081">
    <property type="entry name" value="CalX-like_sf"/>
</dbReference>
<dbReference type="NCBIfam" id="TIGR04183">
    <property type="entry name" value="Por_Secre_tail"/>
    <property type="match status" value="1"/>
</dbReference>
<evidence type="ECO:0000256" key="10">
    <source>
        <dbReference type="ARBA" id="ARBA00023157"/>
    </source>
</evidence>
<evidence type="ECO:0000256" key="9">
    <source>
        <dbReference type="ARBA" id="ARBA00023049"/>
    </source>
</evidence>
<evidence type="ECO:0000259" key="13">
    <source>
        <dbReference type="Pfam" id="PF05572"/>
    </source>
</evidence>
<comment type="similarity">
    <text evidence="1">Belongs to the peptidase M43B family.</text>
</comment>
<keyword evidence="5" id="KW-0677">Repeat</keyword>
<keyword evidence="2" id="KW-0645">Protease</keyword>
<dbReference type="InterPro" id="IPR011628">
    <property type="entry name" value="Cleaved_adhesin"/>
</dbReference>
<keyword evidence="4 11" id="KW-0732">Signal</keyword>
<dbReference type="Gene3D" id="3.40.390.10">
    <property type="entry name" value="Collagenase (Catalytic Domain)"/>
    <property type="match status" value="1"/>
</dbReference>
<evidence type="ECO:0000256" key="11">
    <source>
        <dbReference type="SAM" id="SignalP"/>
    </source>
</evidence>
<feature type="chain" id="PRO_5045086101" evidence="11">
    <location>
        <begin position="20"/>
        <end position="968"/>
    </location>
</feature>
<dbReference type="SUPFAM" id="SSF141072">
    <property type="entry name" value="CalX-like"/>
    <property type="match status" value="1"/>
</dbReference>
<evidence type="ECO:0000256" key="1">
    <source>
        <dbReference type="ARBA" id="ARBA00008721"/>
    </source>
</evidence>
<keyword evidence="6" id="KW-0378">Hydrolase</keyword>
<feature type="signal peptide" evidence="11">
    <location>
        <begin position="1"/>
        <end position="19"/>
    </location>
</feature>
<feature type="domain" description="Peptidase M43 pregnancy-associated plasma-A" evidence="13">
    <location>
        <begin position="281"/>
        <end position="380"/>
    </location>
</feature>
<dbReference type="SUPFAM" id="SSF55486">
    <property type="entry name" value="Metalloproteases ('zincins'), catalytic domain"/>
    <property type="match status" value="1"/>
</dbReference>
<dbReference type="Pfam" id="PF03160">
    <property type="entry name" value="Calx-beta"/>
    <property type="match status" value="1"/>
</dbReference>
<feature type="domain" description="Secretion system C-terminal sorting" evidence="15">
    <location>
        <begin position="894"/>
        <end position="961"/>
    </location>
</feature>
<keyword evidence="9" id="KW-0482">Metalloprotease</keyword>
<dbReference type="InterPro" id="IPR008754">
    <property type="entry name" value="Peptidase_M43"/>
</dbReference>
<dbReference type="Gene3D" id="2.60.120.200">
    <property type="match status" value="1"/>
</dbReference>
<dbReference type="Pfam" id="PF18962">
    <property type="entry name" value="Por_Secre_tail"/>
    <property type="match status" value="1"/>
</dbReference>
<keyword evidence="8" id="KW-0106">Calcium</keyword>
<evidence type="ECO:0000256" key="5">
    <source>
        <dbReference type="ARBA" id="ARBA00022737"/>
    </source>
</evidence>
<evidence type="ECO:0000313" key="17">
    <source>
        <dbReference type="Proteomes" id="UP000627521"/>
    </source>
</evidence>
<dbReference type="PANTHER" id="PTHR47466">
    <property type="match status" value="1"/>
</dbReference>
<accession>A0ABR8LRH2</accession>
<evidence type="ECO:0000313" key="16">
    <source>
        <dbReference type="EMBL" id="MBD3862821.1"/>
    </source>
</evidence>
<dbReference type="Gene3D" id="2.60.40.2030">
    <property type="match status" value="1"/>
</dbReference>
<feature type="domain" description="Calx-beta" evidence="12">
    <location>
        <begin position="442"/>
        <end position="515"/>
    </location>
</feature>
<dbReference type="Pfam" id="PF05572">
    <property type="entry name" value="Peptidase_M43"/>
    <property type="match status" value="1"/>
</dbReference>
<organism evidence="16 17">
    <name type="scientific">Olleya marilimosa</name>
    <dbReference type="NCBI Taxonomy" id="272164"/>
    <lineage>
        <taxon>Bacteria</taxon>
        <taxon>Pseudomonadati</taxon>
        <taxon>Bacteroidota</taxon>
        <taxon>Flavobacteriia</taxon>
        <taxon>Flavobacteriales</taxon>
        <taxon>Flavobacteriaceae</taxon>
    </lineage>
</organism>
<dbReference type="InterPro" id="IPR024079">
    <property type="entry name" value="MetalloPept_cat_dom_sf"/>
</dbReference>
<evidence type="ECO:0000256" key="4">
    <source>
        <dbReference type="ARBA" id="ARBA00022729"/>
    </source>
</evidence>
<sequence length="968" mass="103100">MKKITFCIFSLALTLNLVAQESKKTMQHQKFELTSQTIESINNSGYARCLTDENEIALNNQYPNRSTNSDFEAWLAPKIAQIKADRAAGRTNQAVFNIPVVIHIVHNGDAINVAGNAASENISDAQALSQIQVLNEDFRRLVGTPGGANTTGLAVDVELNFCIAEVDPTGGATTGIVRHNIAPYSNNVANGTGGADWETRADVEAMKAATQWDPTQYLNMWTIRAGGLPLQQGGLSGLLGYAQFPDNTPNLGGLNSTGGAANTDGVVAGFDAMGTIAEDDGSFILNATYNLGRTMTHEVGHWLGLRHIWGDGPETGSCGVDDFCADTPNAAQPNFNCVLNNNSCPSDANVDQVQNYMDYTNDACMDTFTQDQKDRIQAVMGASPRRVELNSSTACTITPNAYIATVLPQNIEEGSDCAFQDYTIDILMSTGGSSASTIALVNSGTATENEDFMLMNNSVSFAAGSTTPSNAVTLRVFNDNFVEADETIELSLNIATTGDATASTSQVSSTIINDDSVVTSNGNAVIFSDGFETYTDFDITPVGGWTMLDNDGDGTYGSNTTTWTNSGYTGTFMVFNPSQTSPSLAGSIWDPNSGDKGYYCFNATGNVSGTPLNDDYIFTPQISLNGTNSELKFFAKSITDQYGLERFQVGVSTTDTNPSSFTYLTPSPYEQAPITWTEYTYDLSAYDGQDIYITFHVVSADAFAFMLDDVSVTADVNTLVQTDVNTATPDQINLTAAGQAYSTDVSTGNIMLDIDNTGGFAHGCTTVAVSRDATTAGAAAVSYAGATDAAGFVTAKTFDITTTNASSSDASTINFYFTEAEIAAWETATGNNRSALQVKKEGTNEVVPVTISAFGTDLILSASFTTGIADTYYFGSQLAFLSVNNFELASTLSIYPNPSVGVLTIKAANDNDLPSAYKVYNMLGQLITENNINNTQDLTIDTTPFSNGMYFIKISKAGNAVTFPFIKK</sequence>
<dbReference type="Pfam" id="PF07675">
    <property type="entry name" value="Cleaved_Adhesin"/>
    <property type="match status" value="2"/>
</dbReference>
<gene>
    <name evidence="16" type="ORF">IEG06_05120</name>
</gene>
<evidence type="ECO:0000259" key="14">
    <source>
        <dbReference type="Pfam" id="PF07675"/>
    </source>
</evidence>
<dbReference type="InterPro" id="IPR026444">
    <property type="entry name" value="Secre_tail"/>
</dbReference>
<proteinExistence type="inferred from homology"/>
<evidence type="ECO:0000256" key="3">
    <source>
        <dbReference type="ARBA" id="ARBA00022723"/>
    </source>
</evidence>
<evidence type="ECO:0000259" key="15">
    <source>
        <dbReference type="Pfam" id="PF18962"/>
    </source>
</evidence>
<evidence type="ECO:0000256" key="8">
    <source>
        <dbReference type="ARBA" id="ARBA00022837"/>
    </source>
</evidence>
<keyword evidence="3" id="KW-0479">Metal-binding</keyword>
<dbReference type="EMBL" id="JACXXH010000002">
    <property type="protein sequence ID" value="MBD3862821.1"/>
    <property type="molecule type" value="Genomic_DNA"/>
</dbReference>
<evidence type="ECO:0000256" key="6">
    <source>
        <dbReference type="ARBA" id="ARBA00022801"/>
    </source>
</evidence>
<keyword evidence="7" id="KW-0862">Zinc</keyword>
<dbReference type="NCBIfam" id="NF038128">
    <property type="entry name" value="choice_anch_J"/>
    <property type="match status" value="1"/>
</dbReference>
<dbReference type="PANTHER" id="PTHR47466:SF1">
    <property type="entry name" value="METALLOPROTEASE MEP1 (AFU_ORTHOLOGUE AFUA_1G07730)-RELATED"/>
    <property type="match status" value="1"/>
</dbReference>
<evidence type="ECO:0000259" key="12">
    <source>
        <dbReference type="Pfam" id="PF03160"/>
    </source>
</evidence>
<evidence type="ECO:0000256" key="7">
    <source>
        <dbReference type="ARBA" id="ARBA00022833"/>
    </source>
</evidence>
<evidence type="ECO:0000256" key="2">
    <source>
        <dbReference type="ARBA" id="ARBA00022670"/>
    </source>
</evidence>
<feature type="domain" description="Cleaved adhesin" evidence="14">
    <location>
        <begin position="543"/>
        <end position="582"/>
    </location>
</feature>
<dbReference type="InterPro" id="IPR003644">
    <property type="entry name" value="Calx_beta"/>
</dbReference>
<comment type="caution">
    <text evidence="16">The sequence shown here is derived from an EMBL/GenBank/DDBJ whole genome shotgun (WGS) entry which is preliminary data.</text>
</comment>
<dbReference type="RefSeq" id="WP_191101076.1">
    <property type="nucleotide sequence ID" value="NZ_JACXXH010000002.1"/>
</dbReference>
<name>A0ABR8LRH2_9FLAO</name>
<reference evidence="16 17" key="1">
    <citation type="submission" date="2020-09" db="EMBL/GenBank/DDBJ databases">
        <title>Bacillus nautilus sp. nov., Chryseoglobus crepusculi sp. nov, and Psychrobacter noctis sp. nov., isolated from deep-sea sponges from the equatorial Atlantic.</title>
        <authorList>
            <person name="Stennett H.L."/>
            <person name="Williams S.E."/>
        </authorList>
    </citation>
    <scope>NUCLEOTIDE SEQUENCE [LARGE SCALE GENOMIC DNA]</scope>
    <source>
        <strain evidence="16 17">28M-24</strain>
    </source>
</reference>